<dbReference type="Proteomes" id="UP000266272">
    <property type="component" value="Unassembled WGS sequence"/>
</dbReference>
<dbReference type="AlphaFoldDB" id="A0A395NT22"/>
<sequence length="171" mass="18958">MRFSDFFPLVGMIALQQAIPMVMADSAGTATDLVFDAGAYDIPINYTFYHDYGIVDVNVTIPGADLKPDHIEAPIRIKANASPIHLDETYNVNIYFKNDWTDAHRWEASIPIVGPTLYVDLQSRIVRSNCKLGLKLHITGTGILGRLDESVDLGEFDQDGIKFLAQGLKLC</sequence>
<dbReference type="OrthoDB" id="4888433at2759"/>
<name>A0A395NT22_TRIAR</name>
<reference evidence="1 2" key="1">
    <citation type="journal article" date="2018" name="PLoS Pathog.">
        <title>Evolution of structural diversity of trichothecenes, a family of toxins produced by plant pathogenic and entomopathogenic fungi.</title>
        <authorList>
            <person name="Proctor R.H."/>
            <person name="McCormick S.P."/>
            <person name="Kim H.S."/>
            <person name="Cardoza R.E."/>
            <person name="Stanley A.M."/>
            <person name="Lindo L."/>
            <person name="Kelly A."/>
            <person name="Brown D.W."/>
            <person name="Lee T."/>
            <person name="Vaughan M.M."/>
            <person name="Alexander N.J."/>
            <person name="Busman M."/>
            <person name="Gutierrez S."/>
        </authorList>
    </citation>
    <scope>NUCLEOTIDE SEQUENCE [LARGE SCALE GENOMIC DNA]</scope>
    <source>
        <strain evidence="1 2">IBT 40837</strain>
    </source>
</reference>
<keyword evidence="2" id="KW-1185">Reference proteome</keyword>
<dbReference type="EMBL" id="PXOA01000168">
    <property type="protein sequence ID" value="RFU79230.1"/>
    <property type="molecule type" value="Genomic_DNA"/>
</dbReference>
<comment type="caution">
    <text evidence="1">The sequence shown here is derived from an EMBL/GenBank/DDBJ whole genome shotgun (WGS) entry which is preliminary data.</text>
</comment>
<proteinExistence type="predicted"/>
<evidence type="ECO:0000313" key="1">
    <source>
        <dbReference type="EMBL" id="RFU79230.1"/>
    </source>
</evidence>
<accession>A0A395NT22</accession>
<organism evidence="1 2">
    <name type="scientific">Trichoderma arundinaceum</name>
    <dbReference type="NCBI Taxonomy" id="490622"/>
    <lineage>
        <taxon>Eukaryota</taxon>
        <taxon>Fungi</taxon>
        <taxon>Dikarya</taxon>
        <taxon>Ascomycota</taxon>
        <taxon>Pezizomycotina</taxon>
        <taxon>Sordariomycetes</taxon>
        <taxon>Hypocreomycetidae</taxon>
        <taxon>Hypocreales</taxon>
        <taxon>Hypocreaceae</taxon>
        <taxon>Trichoderma</taxon>
    </lineage>
</organism>
<evidence type="ECO:0000313" key="2">
    <source>
        <dbReference type="Proteomes" id="UP000266272"/>
    </source>
</evidence>
<protein>
    <submittedName>
        <fullName evidence="1">Uncharacterized protein</fullName>
    </submittedName>
</protein>
<gene>
    <name evidence="1" type="ORF">TARUN_2942</name>
</gene>